<keyword evidence="4" id="KW-1185">Reference proteome</keyword>
<dbReference type="EMBL" id="FNNJ01000004">
    <property type="protein sequence ID" value="SDX28912.1"/>
    <property type="molecule type" value="Genomic_DNA"/>
</dbReference>
<dbReference type="InterPro" id="IPR006680">
    <property type="entry name" value="Amidohydro-rel"/>
</dbReference>
<dbReference type="Proteomes" id="UP000199595">
    <property type="component" value="Unassembled WGS sequence"/>
</dbReference>
<dbReference type="STRING" id="762486.SAMN05444411_104124"/>
<dbReference type="SUPFAM" id="SSF51556">
    <property type="entry name" value="Metallo-dependent hydrolases"/>
    <property type="match status" value="1"/>
</dbReference>
<name>A0A1H3AGT5_9FLAO</name>
<proteinExistence type="inferred from homology"/>
<dbReference type="PANTHER" id="PTHR43569">
    <property type="entry name" value="AMIDOHYDROLASE"/>
    <property type="match status" value="1"/>
</dbReference>
<feature type="domain" description="Amidohydrolase-related" evidence="2">
    <location>
        <begin position="3"/>
        <end position="274"/>
    </location>
</feature>
<gene>
    <name evidence="3" type="ORF">SAMN05444411_104124</name>
</gene>
<accession>A0A1H3AGT5</accession>
<evidence type="ECO:0000259" key="2">
    <source>
        <dbReference type="Pfam" id="PF04909"/>
    </source>
</evidence>
<evidence type="ECO:0000256" key="1">
    <source>
        <dbReference type="ARBA" id="ARBA00038310"/>
    </source>
</evidence>
<dbReference type="PANTHER" id="PTHR43569:SF2">
    <property type="entry name" value="AMIDOHYDROLASE-RELATED DOMAIN-CONTAINING PROTEIN"/>
    <property type="match status" value="1"/>
</dbReference>
<dbReference type="AlphaFoldDB" id="A0A1H3AGT5"/>
<comment type="similarity">
    <text evidence="1">Belongs to the metallo-dependent hydrolases superfamily.</text>
</comment>
<sequence>MIIDSHQHFWKYEPVKHEWIDDAMSVIRKDFMPSDLQKVYAENGIDGCVAVQADQTLEETDFLLDLADKNDFIKGIVGWVDLRAKNIEEVLETYSKYPKLKGFRHVVQGEPDHNFLLRPDFLRGIAALEKYNFTYDILVFPHQLGAVLELVKRFPNQKFVIDHIAKPYIKDGFYDGWAALMFEIGKCDNVYCKLSGMVTEADYTTWTPEQILPYMKLVYASFGWKRIMFGSDWPVCLVAGNYKKIKELVTEFIAQFSSTEQASIMGENAKIFYNIK</sequence>
<evidence type="ECO:0000313" key="3">
    <source>
        <dbReference type="EMBL" id="SDX28912.1"/>
    </source>
</evidence>
<dbReference type="Gene3D" id="3.20.20.140">
    <property type="entry name" value="Metal-dependent hydrolases"/>
    <property type="match status" value="1"/>
</dbReference>
<protein>
    <submittedName>
        <fullName evidence="3">L-fuconolactonase</fullName>
    </submittedName>
</protein>
<dbReference type="InterPro" id="IPR052350">
    <property type="entry name" value="Metallo-dep_Lactonases"/>
</dbReference>
<reference evidence="3 4" key="1">
    <citation type="submission" date="2016-10" db="EMBL/GenBank/DDBJ databases">
        <authorList>
            <person name="de Groot N.N."/>
        </authorList>
    </citation>
    <scope>NUCLEOTIDE SEQUENCE [LARGE SCALE GENOMIC DNA]</scope>
    <source>
        <strain evidence="3 4">DSM 24956</strain>
    </source>
</reference>
<dbReference type="GO" id="GO:0016787">
    <property type="term" value="F:hydrolase activity"/>
    <property type="evidence" value="ECO:0007669"/>
    <property type="project" value="InterPro"/>
</dbReference>
<dbReference type="InterPro" id="IPR032466">
    <property type="entry name" value="Metal_Hydrolase"/>
</dbReference>
<dbReference type="OrthoDB" id="5450317at2"/>
<evidence type="ECO:0000313" key="4">
    <source>
        <dbReference type="Proteomes" id="UP000199595"/>
    </source>
</evidence>
<organism evidence="3 4">
    <name type="scientific">Lutibacter oricola</name>
    <dbReference type="NCBI Taxonomy" id="762486"/>
    <lineage>
        <taxon>Bacteria</taxon>
        <taxon>Pseudomonadati</taxon>
        <taxon>Bacteroidota</taxon>
        <taxon>Flavobacteriia</taxon>
        <taxon>Flavobacteriales</taxon>
        <taxon>Flavobacteriaceae</taxon>
        <taxon>Lutibacter</taxon>
    </lineage>
</organism>
<dbReference type="Pfam" id="PF04909">
    <property type="entry name" value="Amidohydro_2"/>
    <property type="match status" value="1"/>
</dbReference>
<dbReference type="RefSeq" id="WP_090122942.1">
    <property type="nucleotide sequence ID" value="NZ_FNNJ01000004.1"/>
</dbReference>